<name>A0A6J4NDM7_9ACTN</name>
<accession>A0A6J4NDM7</accession>
<feature type="compositionally biased region" description="Low complexity" evidence="1">
    <location>
        <begin position="111"/>
        <end position="120"/>
    </location>
</feature>
<proteinExistence type="predicted"/>
<sequence length="211" mass="22848">APGCDPRRVRGARPGEAPGPGEVQARRPPRSPATRARLGLRARHRVRGTAHGWGRGRAGRHRRLPVRRPARRSRLLGDAGRRCGGPERDAGPGLRRGCSPVAGRGPGGPVRGPAVPAAHRAGGGPRSRGRPHPGLPARPHRPRHDGVRRPTGDLRPALRPGLRGASRRRRRAGDRRPRAQRAPRRGRPLGPDRRPAARCRLAHCRGHRTGL</sequence>
<feature type="non-terminal residue" evidence="2">
    <location>
        <position position="211"/>
    </location>
</feature>
<feature type="region of interest" description="Disordered" evidence="1">
    <location>
        <begin position="1"/>
        <end position="197"/>
    </location>
</feature>
<protein>
    <submittedName>
        <fullName evidence="2">Uncharacterized protein</fullName>
    </submittedName>
</protein>
<dbReference type="AlphaFoldDB" id="A0A6J4NDM7"/>
<reference evidence="2" key="1">
    <citation type="submission" date="2020-02" db="EMBL/GenBank/DDBJ databases">
        <authorList>
            <person name="Meier V. D."/>
        </authorList>
    </citation>
    <scope>NUCLEOTIDE SEQUENCE</scope>
    <source>
        <strain evidence="2">AVDCRST_MAG32</strain>
    </source>
</reference>
<organism evidence="2">
    <name type="scientific">uncultured Nocardioides sp</name>
    <dbReference type="NCBI Taxonomy" id="198441"/>
    <lineage>
        <taxon>Bacteria</taxon>
        <taxon>Bacillati</taxon>
        <taxon>Actinomycetota</taxon>
        <taxon>Actinomycetes</taxon>
        <taxon>Propionibacteriales</taxon>
        <taxon>Nocardioidaceae</taxon>
        <taxon>Nocardioides</taxon>
        <taxon>environmental samples</taxon>
    </lineage>
</organism>
<evidence type="ECO:0000313" key="2">
    <source>
        <dbReference type="EMBL" id="CAA9384561.1"/>
    </source>
</evidence>
<feature type="compositionally biased region" description="Basic residues" evidence="1">
    <location>
        <begin position="165"/>
        <end position="187"/>
    </location>
</feature>
<evidence type="ECO:0000256" key="1">
    <source>
        <dbReference type="SAM" id="MobiDB-lite"/>
    </source>
</evidence>
<feature type="non-terminal residue" evidence="2">
    <location>
        <position position="1"/>
    </location>
</feature>
<gene>
    <name evidence="2" type="ORF">AVDCRST_MAG32-1885</name>
</gene>
<dbReference type="EMBL" id="CADCUM010000079">
    <property type="protein sequence ID" value="CAA9384561.1"/>
    <property type="molecule type" value="Genomic_DNA"/>
</dbReference>
<feature type="compositionally biased region" description="Basic residues" evidence="1">
    <location>
        <begin position="57"/>
        <end position="74"/>
    </location>
</feature>
<feature type="compositionally biased region" description="Basic and acidic residues" evidence="1">
    <location>
        <begin position="79"/>
        <end position="90"/>
    </location>
</feature>
<feature type="compositionally biased region" description="Basic residues" evidence="1">
    <location>
        <begin position="38"/>
        <end position="48"/>
    </location>
</feature>
<feature type="compositionally biased region" description="Low complexity" evidence="1">
    <location>
        <begin position="12"/>
        <end position="23"/>
    </location>
</feature>